<dbReference type="Pfam" id="PF12833">
    <property type="entry name" value="HTH_18"/>
    <property type="match status" value="1"/>
</dbReference>
<comment type="caution">
    <text evidence="7">The sequence shown here is derived from an EMBL/GenBank/DDBJ whole genome shotgun (WGS) entry which is preliminary data.</text>
</comment>
<dbReference type="PRINTS" id="PR00032">
    <property type="entry name" value="HTHARAC"/>
</dbReference>
<dbReference type="Proteomes" id="UP000838821">
    <property type="component" value="Unassembled WGS sequence"/>
</dbReference>
<dbReference type="InterPro" id="IPR009057">
    <property type="entry name" value="Homeodomain-like_sf"/>
</dbReference>
<accession>A0ABN8H3P1</accession>
<organism evidence="7 8">
    <name type="scientific">Paenibacillus allorhizoplanae</name>
    <dbReference type="NCBI Taxonomy" id="2905648"/>
    <lineage>
        <taxon>Bacteria</taxon>
        <taxon>Bacillati</taxon>
        <taxon>Bacillota</taxon>
        <taxon>Bacilli</taxon>
        <taxon>Bacillales</taxon>
        <taxon>Paenibacillaceae</taxon>
        <taxon>Paenibacillus</taxon>
    </lineage>
</organism>
<dbReference type="EMBL" id="CAKMMW010000027">
    <property type="protein sequence ID" value="CAH1226916.1"/>
    <property type="molecule type" value="Genomic_DNA"/>
</dbReference>
<proteinExistence type="predicted"/>
<keyword evidence="4" id="KW-0597">Phosphoprotein</keyword>
<name>A0ABN8H3P1_9BACL</name>
<dbReference type="InterPro" id="IPR020449">
    <property type="entry name" value="Tscrpt_reg_AraC-type_HTH"/>
</dbReference>
<evidence type="ECO:0000256" key="1">
    <source>
        <dbReference type="ARBA" id="ARBA00023015"/>
    </source>
</evidence>
<keyword evidence="2" id="KW-0238">DNA-binding</keyword>
<protein>
    <submittedName>
        <fullName evidence="7">Protein-glutamate methylesterase/protein-glutamine glutaminase</fullName>
        <ecNumber evidence="7">3.5.1.44</ecNumber>
    </submittedName>
</protein>
<dbReference type="SUPFAM" id="SSF46689">
    <property type="entry name" value="Homeodomain-like"/>
    <property type="match status" value="2"/>
</dbReference>
<dbReference type="RefSeq" id="WP_236292190.1">
    <property type="nucleotide sequence ID" value="NZ_CAKMMW010000027.1"/>
</dbReference>
<dbReference type="PANTHER" id="PTHR43280">
    <property type="entry name" value="ARAC-FAMILY TRANSCRIPTIONAL REGULATOR"/>
    <property type="match status" value="1"/>
</dbReference>
<dbReference type="InterPro" id="IPR018062">
    <property type="entry name" value="HTH_AraC-typ_CS"/>
</dbReference>
<reference evidence="7" key="1">
    <citation type="submission" date="2022-01" db="EMBL/GenBank/DDBJ databases">
        <authorList>
            <person name="Criscuolo A."/>
        </authorList>
    </citation>
    <scope>NUCLEOTIDE SEQUENCE</scope>
    <source>
        <strain evidence="7">CIP111891</strain>
    </source>
</reference>
<feature type="modified residue" description="4-aspartylphosphate" evidence="4">
    <location>
        <position position="56"/>
    </location>
</feature>
<evidence type="ECO:0000259" key="5">
    <source>
        <dbReference type="PROSITE" id="PS01124"/>
    </source>
</evidence>
<dbReference type="InterPro" id="IPR018060">
    <property type="entry name" value="HTH_AraC"/>
</dbReference>
<evidence type="ECO:0000256" key="3">
    <source>
        <dbReference type="ARBA" id="ARBA00023163"/>
    </source>
</evidence>
<keyword evidence="3" id="KW-0804">Transcription</keyword>
<evidence type="ECO:0000256" key="4">
    <source>
        <dbReference type="PROSITE-ProRule" id="PRU00169"/>
    </source>
</evidence>
<keyword evidence="7" id="KW-0378">Hydrolase</keyword>
<evidence type="ECO:0000313" key="7">
    <source>
        <dbReference type="EMBL" id="CAH1226916.1"/>
    </source>
</evidence>
<dbReference type="Pfam" id="PF00072">
    <property type="entry name" value="Response_reg"/>
    <property type="match status" value="1"/>
</dbReference>
<feature type="domain" description="HTH araC/xylS-type" evidence="5">
    <location>
        <begin position="442"/>
        <end position="540"/>
    </location>
</feature>
<sequence>MPIKVLIVDDELPVRERFTQHIPWGEHGFACIGAAGHGQEALTMMEKELPHLLLVDITMPVMDGLELAELVRKRWPEISIVFLTAHSEFDYARQALLLGAKNYLLKIALSKEQIIAACQAAVEDVRLILKDKASKTVTMDRAEDSEQKSKYHSWKKRESLVVRWSESNAHQRKGIWSEISKELSTELKRHVAVLWVGIDVFEELWNQSTCPIGETADRQQELAARIEALAKDEQQIISFPLGKTRLLCVITSDADASSKNFEAALYQTAQVLLSREGDVKLFIWNSGSLVGETAEMDALISEGLEKLSRYFYERQDYISLHSTLLHVNYQEISVMDQVELLSKATKAFYGGGAVMLQEVVQQLTTLPLGASPYSPAQLIRLSGEIMLKCPWLEQDSSLIQFHNMLLFIERWDDFIRWWNRVFDLLTDPKLHPEMNVTRWEVQQVCQYIHENYMKEIRLPDLSERVGLNTIYLGQLFKQVTGEYFNDYVHRTRMLKAQQLLRQTGMKVYEVAAEVGVSDYRYFCKLFKKHIGISPSEYKHKYIGSMR</sequence>
<dbReference type="CDD" id="cd17536">
    <property type="entry name" value="REC_YesN-like"/>
    <property type="match status" value="1"/>
</dbReference>
<dbReference type="SUPFAM" id="SSF52172">
    <property type="entry name" value="CheY-like"/>
    <property type="match status" value="1"/>
</dbReference>
<keyword evidence="1" id="KW-0805">Transcription regulation</keyword>
<dbReference type="GO" id="GO:0050568">
    <property type="term" value="F:protein-glutamine glutaminase activity"/>
    <property type="evidence" value="ECO:0007669"/>
    <property type="project" value="UniProtKB-EC"/>
</dbReference>
<gene>
    <name evidence="7" type="primary">cheB_43</name>
    <name evidence="7" type="ORF">PAECIP111891_06028</name>
</gene>
<evidence type="ECO:0000259" key="6">
    <source>
        <dbReference type="PROSITE" id="PS50110"/>
    </source>
</evidence>
<dbReference type="PANTHER" id="PTHR43280:SF2">
    <property type="entry name" value="HTH-TYPE TRANSCRIPTIONAL REGULATOR EXSA"/>
    <property type="match status" value="1"/>
</dbReference>
<dbReference type="PROSITE" id="PS00041">
    <property type="entry name" value="HTH_ARAC_FAMILY_1"/>
    <property type="match status" value="1"/>
</dbReference>
<evidence type="ECO:0000256" key="2">
    <source>
        <dbReference type="ARBA" id="ARBA00023125"/>
    </source>
</evidence>
<evidence type="ECO:0000313" key="8">
    <source>
        <dbReference type="Proteomes" id="UP000838821"/>
    </source>
</evidence>
<dbReference type="PROSITE" id="PS50110">
    <property type="entry name" value="RESPONSE_REGULATORY"/>
    <property type="match status" value="1"/>
</dbReference>
<keyword evidence="8" id="KW-1185">Reference proteome</keyword>
<dbReference type="SMART" id="SM00448">
    <property type="entry name" value="REC"/>
    <property type="match status" value="1"/>
</dbReference>
<dbReference type="Gene3D" id="3.40.50.2300">
    <property type="match status" value="1"/>
</dbReference>
<dbReference type="InterPro" id="IPR011006">
    <property type="entry name" value="CheY-like_superfamily"/>
</dbReference>
<dbReference type="EC" id="3.5.1.44" evidence="7"/>
<dbReference type="Gene3D" id="1.10.10.60">
    <property type="entry name" value="Homeodomain-like"/>
    <property type="match status" value="2"/>
</dbReference>
<dbReference type="InterPro" id="IPR001789">
    <property type="entry name" value="Sig_transdc_resp-reg_receiver"/>
</dbReference>
<dbReference type="PROSITE" id="PS01124">
    <property type="entry name" value="HTH_ARAC_FAMILY_2"/>
    <property type="match status" value="1"/>
</dbReference>
<dbReference type="SMART" id="SM00342">
    <property type="entry name" value="HTH_ARAC"/>
    <property type="match status" value="1"/>
</dbReference>
<feature type="domain" description="Response regulatory" evidence="6">
    <location>
        <begin position="4"/>
        <end position="121"/>
    </location>
</feature>